<keyword evidence="2" id="KW-1185">Reference proteome</keyword>
<organism evidence="1 2">
    <name type="scientific">Dendrobium catenatum</name>
    <dbReference type="NCBI Taxonomy" id="906689"/>
    <lineage>
        <taxon>Eukaryota</taxon>
        <taxon>Viridiplantae</taxon>
        <taxon>Streptophyta</taxon>
        <taxon>Embryophyta</taxon>
        <taxon>Tracheophyta</taxon>
        <taxon>Spermatophyta</taxon>
        <taxon>Magnoliopsida</taxon>
        <taxon>Liliopsida</taxon>
        <taxon>Asparagales</taxon>
        <taxon>Orchidaceae</taxon>
        <taxon>Epidendroideae</taxon>
        <taxon>Malaxideae</taxon>
        <taxon>Dendrobiinae</taxon>
        <taxon>Dendrobium</taxon>
    </lineage>
</organism>
<proteinExistence type="predicted"/>
<dbReference type="Proteomes" id="UP000233837">
    <property type="component" value="Unassembled WGS sequence"/>
</dbReference>
<accession>A0A2I0VS36</accession>
<sequence length="162" mass="17676">MRDKVGRLGFGSTRRLGFLFVSVYSSSERISCVLLQICSDRRPGKSSLSPFFCLFCVRLLLVVFGDGCSSIGVPSVSLAANRVNLVDPGFLNSINKSRSFKDVISGAGSSSSLPDLKPTTHFDGNWSTNRFQEFIPQFLVDDICLPAFLFASSSFVICCLPL</sequence>
<gene>
    <name evidence="1" type="ORF">MA16_Dca009591</name>
</gene>
<reference evidence="1 2" key="1">
    <citation type="journal article" date="2016" name="Sci. Rep.">
        <title>The Dendrobium catenatum Lindl. genome sequence provides insights into polysaccharide synthase, floral development and adaptive evolution.</title>
        <authorList>
            <person name="Zhang G.Q."/>
            <person name="Xu Q."/>
            <person name="Bian C."/>
            <person name="Tsai W.C."/>
            <person name="Yeh C.M."/>
            <person name="Liu K.W."/>
            <person name="Yoshida K."/>
            <person name="Zhang L.S."/>
            <person name="Chang S.B."/>
            <person name="Chen F."/>
            <person name="Shi Y."/>
            <person name="Su Y.Y."/>
            <person name="Zhang Y.Q."/>
            <person name="Chen L.J."/>
            <person name="Yin Y."/>
            <person name="Lin M."/>
            <person name="Huang H."/>
            <person name="Deng H."/>
            <person name="Wang Z.W."/>
            <person name="Zhu S.L."/>
            <person name="Zhao X."/>
            <person name="Deng C."/>
            <person name="Niu S.C."/>
            <person name="Huang J."/>
            <person name="Wang M."/>
            <person name="Liu G.H."/>
            <person name="Yang H.J."/>
            <person name="Xiao X.J."/>
            <person name="Hsiao Y.Y."/>
            <person name="Wu W.L."/>
            <person name="Chen Y.Y."/>
            <person name="Mitsuda N."/>
            <person name="Ohme-Takagi M."/>
            <person name="Luo Y.B."/>
            <person name="Van de Peer Y."/>
            <person name="Liu Z.J."/>
        </authorList>
    </citation>
    <scope>NUCLEOTIDE SEQUENCE [LARGE SCALE GENOMIC DNA]</scope>
    <source>
        <tissue evidence="1">The whole plant</tissue>
    </source>
</reference>
<protein>
    <submittedName>
        <fullName evidence="1">Uncharacterized protein</fullName>
    </submittedName>
</protein>
<name>A0A2I0VS36_9ASPA</name>
<evidence type="ECO:0000313" key="2">
    <source>
        <dbReference type="Proteomes" id="UP000233837"/>
    </source>
</evidence>
<reference evidence="1 2" key="2">
    <citation type="journal article" date="2017" name="Nature">
        <title>The Apostasia genome and the evolution of orchids.</title>
        <authorList>
            <person name="Zhang G.Q."/>
            <person name="Liu K.W."/>
            <person name="Li Z."/>
            <person name="Lohaus R."/>
            <person name="Hsiao Y.Y."/>
            <person name="Niu S.C."/>
            <person name="Wang J.Y."/>
            <person name="Lin Y.C."/>
            <person name="Xu Q."/>
            <person name="Chen L.J."/>
            <person name="Yoshida K."/>
            <person name="Fujiwara S."/>
            <person name="Wang Z.W."/>
            <person name="Zhang Y.Q."/>
            <person name="Mitsuda N."/>
            <person name="Wang M."/>
            <person name="Liu G.H."/>
            <person name="Pecoraro L."/>
            <person name="Huang H.X."/>
            <person name="Xiao X.J."/>
            <person name="Lin M."/>
            <person name="Wu X.Y."/>
            <person name="Wu W.L."/>
            <person name="Chen Y.Y."/>
            <person name="Chang S.B."/>
            <person name="Sakamoto S."/>
            <person name="Ohme-Takagi M."/>
            <person name="Yagi M."/>
            <person name="Zeng S.J."/>
            <person name="Shen C.Y."/>
            <person name="Yeh C.M."/>
            <person name="Luo Y.B."/>
            <person name="Tsai W.C."/>
            <person name="Van de Peer Y."/>
            <person name="Liu Z.J."/>
        </authorList>
    </citation>
    <scope>NUCLEOTIDE SEQUENCE [LARGE SCALE GENOMIC DNA]</scope>
    <source>
        <tissue evidence="1">The whole plant</tissue>
    </source>
</reference>
<dbReference type="EMBL" id="KZ503291">
    <property type="protein sequence ID" value="PKU66217.1"/>
    <property type="molecule type" value="Genomic_DNA"/>
</dbReference>
<dbReference type="AlphaFoldDB" id="A0A2I0VS36"/>
<evidence type="ECO:0000313" key="1">
    <source>
        <dbReference type="EMBL" id="PKU66217.1"/>
    </source>
</evidence>